<dbReference type="CDD" id="cd03220">
    <property type="entry name" value="ABC_KpsT_Wzt"/>
    <property type="match status" value="1"/>
</dbReference>
<proteinExistence type="inferred from homology"/>
<evidence type="ECO:0000259" key="5">
    <source>
        <dbReference type="PROSITE" id="PS50893"/>
    </source>
</evidence>
<gene>
    <name evidence="6" type="ORF">A2626_00790</name>
</gene>
<comment type="caution">
    <text evidence="6">The sequence shown here is derived from an EMBL/GenBank/DDBJ whole genome shotgun (WGS) entry which is preliminary data.</text>
</comment>
<dbReference type="InterPro" id="IPR029439">
    <property type="entry name" value="Wzt_C"/>
</dbReference>
<evidence type="ECO:0000256" key="4">
    <source>
        <dbReference type="ARBA" id="ARBA00022840"/>
    </source>
</evidence>
<keyword evidence="3" id="KW-0547">Nucleotide-binding</keyword>
<keyword evidence="4" id="KW-0067">ATP-binding</keyword>
<evidence type="ECO:0000313" key="7">
    <source>
        <dbReference type="Proteomes" id="UP000177360"/>
    </source>
</evidence>
<reference evidence="6 7" key="1">
    <citation type="journal article" date="2016" name="Nat. Commun.">
        <title>Thousands of microbial genomes shed light on interconnected biogeochemical processes in an aquifer system.</title>
        <authorList>
            <person name="Anantharaman K."/>
            <person name="Brown C.T."/>
            <person name="Hug L.A."/>
            <person name="Sharon I."/>
            <person name="Castelle C.J."/>
            <person name="Probst A.J."/>
            <person name="Thomas B.C."/>
            <person name="Singh A."/>
            <person name="Wilkins M.J."/>
            <person name="Karaoz U."/>
            <person name="Brodie E.L."/>
            <person name="Williams K.H."/>
            <person name="Hubbard S.S."/>
            <person name="Banfield J.F."/>
        </authorList>
    </citation>
    <scope>NUCLEOTIDE SEQUENCE [LARGE SCALE GENOMIC DNA]</scope>
</reference>
<dbReference type="Proteomes" id="UP000177360">
    <property type="component" value="Unassembled WGS sequence"/>
</dbReference>
<dbReference type="InterPro" id="IPR027417">
    <property type="entry name" value="P-loop_NTPase"/>
</dbReference>
<dbReference type="SMART" id="SM00382">
    <property type="entry name" value="AAA"/>
    <property type="match status" value="1"/>
</dbReference>
<dbReference type="InterPro" id="IPR050683">
    <property type="entry name" value="Bact_Polysacc_Export_ATP-bd"/>
</dbReference>
<evidence type="ECO:0000256" key="3">
    <source>
        <dbReference type="ARBA" id="ARBA00022741"/>
    </source>
</evidence>
<accession>A0A1G2E271</accession>
<sequence length="422" mass="47487">MKVIEVNNLSKSYRIGARREAYFSIREDISDFLKNPFQWLRDYRASRENFWALKDVSFSVEEGEVLGIIGLNGAGKSTLLKILSRITPPTEGEAIIKGRVRSLLEVGTGFHPELTGRENIYLNGAILGMTKKEIESKFNEIIEFSEIGKFLDTPVKKYSSGMYVRLAFSVAAHLEPEILIIDEVLAVGDTAFQKKCLKRMEGVAKGGRTVLFVSHNMSAISSLCSRAILLRQGKVAAQGPASQVVNEYLSTEGGSSSQISWSFEDAPGSELMKFKSIKAVNKQGEVSLNIEINEPCDIEIEFWCLKKTKITPSLHLYNQFGVLLFYTMNLHDKNWGRKEYEPGLYKCSCRMPANLFNEGTYYVNAYLSRDVGQPADAVKEPAVFFRIYEEYSADRTMYMPGQYLGAIRPLLSWNIDYQGPLG</sequence>
<dbReference type="GO" id="GO:0016887">
    <property type="term" value="F:ATP hydrolysis activity"/>
    <property type="evidence" value="ECO:0007669"/>
    <property type="project" value="InterPro"/>
</dbReference>
<feature type="domain" description="ABC transporter" evidence="5">
    <location>
        <begin position="38"/>
        <end position="257"/>
    </location>
</feature>
<dbReference type="CDD" id="cd10147">
    <property type="entry name" value="Wzt_C-like"/>
    <property type="match status" value="1"/>
</dbReference>
<evidence type="ECO:0000256" key="2">
    <source>
        <dbReference type="ARBA" id="ARBA00022448"/>
    </source>
</evidence>
<dbReference type="GO" id="GO:0005524">
    <property type="term" value="F:ATP binding"/>
    <property type="evidence" value="ECO:0007669"/>
    <property type="project" value="UniProtKB-KW"/>
</dbReference>
<dbReference type="GO" id="GO:0140359">
    <property type="term" value="F:ABC-type transporter activity"/>
    <property type="evidence" value="ECO:0007669"/>
    <property type="project" value="InterPro"/>
</dbReference>
<dbReference type="PANTHER" id="PTHR46743">
    <property type="entry name" value="TEICHOIC ACIDS EXPORT ATP-BINDING PROTEIN TAGH"/>
    <property type="match status" value="1"/>
</dbReference>
<dbReference type="InterPro" id="IPR003593">
    <property type="entry name" value="AAA+_ATPase"/>
</dbReference>
<dbReference type="Gene3D" id="3.40.50.300">
    <property type="entry name" value="P-loop containing nucleotide triphosphate hydrolases"/>
    <property type="match status" value="1"/>
</dbReference>
<dbReference type="PROSITE" id="PS50893">
    <property type="entry name" value="ABC_TRANSPORTER_2"/>
    <property type="match status" value="1"/>
</dbReference>
<dbReference type="SUPFAM" id="SSF52540">
    <property type="entry name" value="P-loop containing nucleoside triphosphate hydrolases"/>
    <property type="match status" value="1"/>
</dbReference>
<protein>
    <recommendedName>
        <fullName evidence="5">ABC transporter domain-containing protein</fullName>
    </recommendedName>
</protein>
<evidence type="ECO:0000313" key="6">
    <source>
        <dbReference type="EMBL" id="OGZ19956.1"/>
    </source>
</evidence>
<dbReference type="InterPro" id="IPR003439">
    <property type="entry name" value="ABC_transporter-like_ATP-bd"/>
</dbReference>
<keyword evidence="2" id="KW-0813">Transport</keyword>
<comment type="similarity">
    <text evidence="1">Belongs to the ABC transporter superfamily.</text>
</comment>
<evidence type="ECO:0000256" key="1">
    <source>
        <dbReference type="ARBA" id="ARBA00005417"/>
    </source>
</evidence>
<dbReference type="AlphaFoldDB" id="A0A1G2E271"/>
<dbReference type="GO" id="GO:0016020">
    <property type="term" value="C:membrane"/>
    <property type="evidence" value="ECO:0007669"/>
    <property type="project" value="InterPro"/>
</dbReference>
<dbReference type="EMBL" id="MHLZ01000016">
    <property type="protein sequence ID" value="OGZ19956.1"/>
    <property type="molecule type" value="Genomic_DNA"/>
</dbReference>
<organism evidence="6 7">
    <name type="scientific">Candidatus Nealsonbacteria bacterium RIFCSPHIGHO2_01_FULL_38_55</name>
    <dbReference type="NCBI Taxonomy" id="1801664"/>
    <lineage>
        <taxon>Bacteria</taxon>
        <taxon>Candidatus Nealsoniibacteriota</taxon>
    </lineage>
</organism>
<dbReference type="PANTHER" id="PTHR46743:SF2">
    <property type="entry name" value="TEICHOIC ACIDS EXPORT ATP-BINDING PROTEIN TAGH"/>
    <property type="match status" value="1"/>
</dbReference>
<dbReference type="Pfam" id="PF00005">
    <property type="entry name" value="ABC_tran"/>
    <property type="match status" value="1"/>
</dbReference>
<name>A0A1G2E271_9BACT</name>
<dbReference type="InterPro" id="IPR015860">
    <property type="entry name" value="ABC_transpr_TagH-like"/>
</dbReference>